<feature type="transmembrane region" description="Helical" evidence="7">
    <location>
        <begin position="83"/>
        <end position="105"/>
    </location>
</feature>
<dbReference type="AlphaFoldDB" id="A0AAU7DUR5"/>
<feature type="transmembrane region" description="Helical" evidence="7">
    <location>
        <begin position="20"/>
        <end position="40"/>
    </location>
</feature>
<proteinExistence type="inferred from homology"/>
<evidence type="ECO:0000256" key="3">
    <source>
        <dbReference type="ARBA" id="ARBA00022475"/>
    </source>
</evidence>
<gene>
    <name evidence="9" type="ORF">V5R04_12445</name>
</gene>
<evidence type="ECO:0000256" key="5">
    <source>
        <dbReference type="ARBA" id="ARBA00022989"/>
    </source>
</evidence>
<keyword evidence="5 7" id="KW-1133">Transmembrane helix</keyword>
<dbReference type="SUPFAM" id="SSF161098">
    <property type="entry name" value="MetI-like"/>
    <property type="match status" value="1"/>
</dbReference>
<evidence type="ECO:0000313" key="9">
    <source>
        <dbReference type="EMBL" id="XBH21015.1"/>
    </source>
</evidence>
<dbReference type="InterPro" id="IPR035906">
    <property type="entry name" value="MetI-like_sf"/>
</dbReference>
<dbReference type="InterPro" id="IPR051393">
    <property type="entry name" value="ABC_transporter_permease"/>
</dbReference>
<evidence type="ECO:0000259" key="8">
    <source>
        <dbReference type="PROSITE" id="PS50928"/>
    </source>
</evidence>
<comment type="subcellular location">
    <subcellularLocation>
        <location evidence="1 7">Cell membrane</location>
        <topology evidence="1 7">Multi-pass membrane protein</topology>
    </subcellularLocation>
</comment>
<dbReference type="GO" id="GO:0055085">
    <property type="term" value="P:transmembrane transport"/>
    <property type="evidence" value="ECO:0007669"/>
    <property type="project" value="InterPro"/>
</dbReference>
<dbReference type="Gene3D" id="1.10.3720.10">
    <property type="entry name" value="MetI-like"/>
    <property type="match status" value="1"/>
</dbReference>
<keyword evidence="6 7" id="KW-0472">Membrane</keyword>
<dbReference type="Pfam" id="PF00528">
    <property type="entry name" value="BPD_transp_1"/>
    <property type="match status" value="1"/>
</dbReference>
<dbReference type="PANTHER" id="PTHR30193:SF37">
    <property type="entry name" value="INNER MEMBRANE ABC TRANSPORTER PERMEASE PROTEIN YCJO"/>
    <property type="match status" value="1"/>
</dbReference>
<dbReference type="CDD" id="cd06261">
    <property type="entry name" value="TM_PBP2"/>
    <property type="match status" value="1"/>
</dbReference>
<evidence type="ECO:0000256" key="4">
    <source>
        <dbReference type="ARBA" id="ARBA00022692"/>
    </source>
</evidence>
<evidence type="ECO:0000256" key="7">
    <source>
        <dbReference type="RuleBase" id="RU363032"/>
    </source>
</evidence>
<feature type="transmembrane region" description="Helical" evidence="7">
    <location>
        <begin position="143"/>
        <end position="160"/>
    </location>
</feature>
<protein>
    <submittedName>
        <fullName evidence="9">Sugar ABC transporter permease</fullName>
    </submittedName>
</protein>
<evidence type="ECO:0000256" key="1">
    <source>
        <dbReference type="ARBA" id="ARBA00004651"/>
    </source>
</evidence>
<keyword evidence="2 7" id="KW-0813">Transport</keyword>
<dbReference type="GO" id="GO:0005886">
    <property type="term" value="C:plasma membrane"/>
    <property type="evidence" value="ECO:0007669"/>
    <property type="project" value="UniProtKB-SubCell"/>
</dbReference>
<reference evidence="9" key="1">
    <citation type="submission" date="2024-02" db="EMBL/GenBank/DDBJ databases">
        <title>Tomenella chthoni gen. nov. sp. nov., a member of the family Jonesiaceae isolated from bat guano.</title>
        <authorList>
            <person name="Miller S.L."/>
            <person name="King J."/>
            <person name="Sankaranarayanan K."/>
            <person name="Lawson P.A."/>
        </authorList>
    </citation>
    <scope>NUCLEOTIDE SEQUENCE</scope>
    <source>
        <strain evidence="9">BS-20</strain>
    </source>
</reference>
<feature type="domain" description="ABC transmembrane type-1" evidence="8">
    <location>
        <begin position="79"/>
        <end position="292"/>
    </location>
</feature>
<dbReference type="InterPro" id="IPR000515">
    <property type="entry name" value="MetI-like"/>
</dbReference>
<dbReference type="PROSITE" id="PS50928">
    <property type="entry name" value="ABC_TM1"/>
    <property type="match status" value="1"/>
</dbReference>
<sequence length="302" mass="32231">MSVTERRKPGRLFKSKPPLWTVLALIPGLAVVIVFCYYPLARTVLLSVQGSDLFGRPTGLIGLENYREMFADSDFWATLLRTLIFTLGSVVGKIAVGLALAIPLAQRVRGTVFARSIVLIPMAVSVAVAGLAFRALMTPQYGLLDQVLAVFGAGPAGWLTDSKMAMVSVILVDVWTAIGFVTLLLITALDSIDESVNEAASLDGATALRKLRNITIPLITPTLFFVVVTQSIQAMREFAVINVVTGGGPARGTHTLVFDIYTKAFGGSADYGGASARGIILLLIIGLLSAVQFGVLEKKVNY</sequence>
<feature type="transmembrane region" description="Helical" evidence="7">
    <location>
        <begin position="117"/>
        <end position="137"/>
    </location>
</feature>
<keyword evidence="4 7" id="KW-0812">Transmembrane</keyword>
<accession>A0AAU7DUR5</accession>
<feature type="transmembrane region" description="Helical" evidence="7">
    <location>
        <begin position="167"/>
        <end position="189"/>
    </location>
</feature>
<comment type="similarity">
    <text evidence="7">Belongs to the binding-protein-dependent transport system permease family.</text>
</comment>
<evidence type="ECO:0000256" key="2">
    <source>
        <dbReference type="ARBA" id="ARBA00022448"/>
    </source>
</evidence>
<dbReference type="EMBL" id="CP146203">
    <property type="protein sequence ID" value="XBH21015.1"/>
    <property type="molecule type" value="Genomic_DNA"/>
</dbReference>
<evidence type="ECO:0000256" key="6">
    <source>
        <dbReference type="ARBA" id="ARBA00023136"/>
    </source>
</evidence>
<keyword evidence="3" id="KW-1003">Cell membrane</keyword>
<feature type="transmembrane region" description="Helical" evidence="7">
    <location>
        <begin position="278"/>
        <end position="296"/>
    </location>
</feature>
<dbReference type="PANTHER" id="PTHR30193">
    <property type="entry name" value="ABC TRANSPORTER PERMEASE PROTEIN"/>
    <property type="match status" value="1"/>
</dbReference>
<organism evidence="9">
    <name type="scientific">Jonesiaceae bacterium BS-20</name>
    <dbReference type="NCBI Taxonomy" id="3120821"/>
    <lineage>
        <taxon>Bacteria</taxon>
        <taxon>Bacillati</taxon>
        <taxon>Actinomycetota</taxon>
        <taxon>Actinomycetes</taxon>
        <taxon>Micrococcales</taxon>
        <taxon>Jonesiaceae</taxon>
    </lineage>
</organism>
<name>A0AAU7DUR5_9MICO</name>